<dbReference type="GO" id="GO:0051287">
    <property type="term" value="F:NAD binding"/>
    <property type="evidence" value="ECO:0007669"/>
    <property type="project" value="InterPro"/>
</dbReference>
<dbReference type="STRING" id="1166337.SAMN05192580_2367"/>
<dbReference type="SUPFAM" id="SSF48179">
    <property type="entry name" value="6-phosphogluconate dehydrogenase C-terminal domain-like"/>
    <property type="match status" value="1"/>
</dbReference>
<evidence type="ECO:0000313" key="6">
    <source>
        <dbReference type="EMBL" id="SFR99077.1"/>
    </source>
</evidence>
<dbReference type="InterPro" id="IPR036220">
    <property type="entry name" value="UDP-Glc/GDP-Man_DH_C_sf"/>
</dbReference>
<dbReference type="Pfam" id="PF03721">
    <property type="entry name" value="UDPG_MGDP_dh_N"/>
    <property type="match status" value="1"/>
</dbReference>
<dbReference type="PIRSF" id="PIRSF500136">
    <property type="entry name" value="UDP_ManNAc_DH"/>
    <property type="match status" value="1"/>
</dbReference>
<feature type="domain" description="UDP-glucose/GDP-mannose dehydrogenase C-terminal" evidence="5">
    <location>
        <begin position="310"/>
        <end position="410"/>
    </location>
</feature>
<organism evidence="6 7">
    <name type="scientific">Sphingomonas jatrophae</name>
    <dbReference type="NCBI Taxonomy" id="1166337"/>
    <lineage>
        <taxon>Bacteria</taxon>
        <taxon>Pseudomonadati</taxon>
        <taxon>Pseudomonadota</taxon>
        <taxon>Alphaproteobacteria</taxon>
        <taxon>Sphingomonadales</taxon>
        <taxon>Sphingomonadaceae</taxon>
        <taxon>Sphingomonas</taxon>
    </lineage>
</organism>
<dbReference type="GO" id="GO:0000271">
    <property type="term" value="P:polysaccharide biosynthetic process"/>
    <property type="evidence" value="ECO:0007669"/>
    <property type="project" value="InterPro"/>
</dbReference>
<gene>
    <name evidence="6" type="ORF">SAMN05192580_2367</name>
</gene>
<dbReference type="InterPro" id="IPR001732">
    <property type="entry name" value="UDP-Glc/GDP-Man_DH_N"/>
</dbReference>
<sequence length="422" mass="44696">MDQPRIVVVGLGYVGLPLAVALATRFETTGLDIDPSRIAELRRHHDRTGEIDAERLAQSTLTLSGDAAAVAPADVYIVTVPTPVDANNQPDLSIVESASRMVAGMLDGGRKPIICFESTVYPGVTEDVCGPILAEVSGLVRGEDFFLGYSPERINPGDREHTIDRITKVVAGENPDVTDRLAALYGAVTSGGTYKAASIRVAEAAKVIENAQRDINIAFMNEIARIFSLMGVSVWDVLKAAGTKWNFLPFQPGLVGGHCIGVDPYYLAHCATALGHDPAVILSGRAINDGMGDWVADQLAARLEPGSDVLVLGLTFKEDVPDLRNSKVADVIARLKARGHRVDVADPRASADEASHEYGLTLIAEPAAAAYDAVLVAVPHAEYRARGAAGAAHHLRPGGTLADLKGLFAGQTLPDGVNYWGL</sequence>
<dbReference type="Pfam" id="PF03720">
    <property type="entry name" value="UDPG_MGDP_dh_C"/>
    <property type="match status" value="1"/>
</dbReference>
<dbReference type="InterPro" id="IPR028359">
    <property type="entry name" value="UDP_ManNAc/GlcNAc_DH"/>
</dbReference>
<dbReference type="InterPro" id="IPR014027">
    <property type="entry name" value="UDP-Glc/GDP-Man_DH_C"/>
</dbReference>
<evidence type="ECO:0000256" key="3">
    <source>
        <dbReference type="ARBA" id="ARBA00023027"/>
    </source>
</evidence>
<dbReference type="SUPFAM" id="SSF51735">
    <property type="entry name" value="NAD(P)-binding Rossmann-fold domains"/>
    <property type="match status" value="1"/>
</dbReference>
<dbReference type="OrthoDB" id="9803238at2"/>
<dbReference type="PIRSF" id="PIRSF000124">
    <property type="entry name" value="UDPglc_GDPman_dh"/>
    <property type="match status" value="1"/>
</dbReference>
<dbReference type="AlphaFoldDB" id="A0A1I6L6L5"/>
<dbReference type="InterPro" id="IPR036291">
    <property type="entry name" value="NAD(P)-bd_dom_sf"/>
</dbReference>
<keyword evidence="3" id="KW-0520">NAD</keyword>
<dbReference type="RefSeq" id="WP_093314785.1">
    <property type="nucleotide sequence ID" value="NZ_FOZG01000002.1"/>
</dbReference>
<dbReference type="Proteomes" id="UP000198824">
    <property type="component" value="Unassembled WGS sequence"/>
</dbReference>
<accession>A0A1I6L6L5</accession>
<evidence type="ECO:0000259" key="5">
    <source>
        <dbReference type="SMART" id="SM00984"/>
    </source>
</evidence>
<proteinExistence type="inferred from homology"/>
<evidence type="ECO:0000256" key="4">
    <source>
        <dbReference type="PIRNR" id="PIRNR000124"/>
    </source>
</evidence>
<keyword evidence="2" id="KW-0560">Oxidoreductase</keyword>
<name>A0A1I6L6L5_9SPHN</name>
<reference evidence="6 7" key="1">
    <citation type="submission" date="2016-10" db="EMBL/GenBank/DDBJ databases">
        <authorList>
            <person name="de Groot N.N."/>
        </authorList>
    </citation>
    <scope>NUCLEOTIDE SEQUENCE [LARGE SCALE GENOMIC DNA]</scope>
    <source>
        <strain evidence="6 7">S5-249</strain>
    </source>
</reference>
<dbReference type="NCBIfam" id="TIGR03026">
    <property type="entry name" value="NDP-sugDHase"/>
    <property type="match status" value="1"/>
</dbReference>
<keyword evidence="7" id="KW-1185">Reference proteome</keyword>
<dbReference type="PANTHER" id="PTHR43491:SF2">
    <property type="entry name" value="UDP-N-ACETYL-D-MANNOSAMINE DEHYDROGENASE"/>
    <property type="match status" value="1"/>
</dbReference>
<evidence type="ECO:0000256" key="1">
    <source>
        <dbReference type="ARBA" id="ARBA00006601"/>
    </source>
</evidence>
<dbReference type="InterPro" id="IPR008927">
    <property type="entry name" value="6-PGluconate_DH-like_C_sf"/>
</dbReference>
<protein>
    <submittedName>
        <fullName evidence="6">UDP-N-acetyl-D-galactosamine dehydrogenase</fullName>
    </submittedName>
</protein>
<dbReference type="EMBL" id="FOZG01000002">
    <property type="protein sequence ID" value="SFR99077.1"/>
    <property type="molecule type" value="Genomic_DNA"/>
</dbReference>
<dbReference type="SMART" id="SM00984">
    <property type="entry name" value="UDPG_MGDP_dh_C"/>
    <property type="match status" value="1"/>
</dbReference>
<evidence type="ECO:0000313" key="7">
    <source>
        <dbReference type="Proteomes" id="UP000198824"/>
    </source>
</evidence>
<dbReference type="GO" id="GO:0016616">
    <property type="term" value="F:oxidoreductase activity, acting on the CH-OH group of donors, NAD or NADP as acceptor"/>
    <property type="evidence" value="ECO:0007669"/>
    <property type="project" value="InterPro"/>
</dbReference>
<comment type="similarity">
    <text evidence="1 4">Belongs to the UDP-glucose/GDP-mannose dehydrogenase family.</text>
</comment>
<dbReference type="InterPro" id="IPR017476">
    <property type="entry name" value="UDP-Glc/GDP-Man"/>
</dbReference>
<dbReference type="PANTHER" id="PTHR43491">
    <property type="entry name" value="UDP-N-ACETYL-D-MANNOSAMINE DEHYDROGENASE"/>
    <property type="match status" value="1"/>
</dbReference>
<dbReference type="InterPro" id="IPR014026">
    <property type="entry name" value="UDP-Glc/GDP-Man_DH_dimer"/>
</dbReference>
<dbReference type="GO" id="GO:0016628">
    <property type="term" value="F:oxidoreductase activity, acting on the CH-CH group of donors, NAD or NADP as acceptor"/>
    <property type="evidence" value="ECO:0007669"/>
    <property type="project" value="InterPro"/>
</dbReference>
<dbReference type="Pfam" id="PF00984">
    <property type="entry name" value="UDPG_MGDP_dh"/>
    <property type="match status" value="1"/>
</dbReference>
<dbReference type="Gene3D" id="3.40.50.720">
    <property type="entry name" value="NAD(P)-binding Rossmann-like Domain"/>
    <property type="match status" value="2"/>
</dbReference>
<evidence type="ECO:0000256" key="2">
    <source>
        <dbReference type="ARBA" id="ARBA00023002"/>
    </source>
</evidence>
<dbReference type="SUPFAM" id="SSF52413">
    <property type="entry name" value="UDP-glucose/GDP-mannose dehydrogenase C-terminal domain"/>
    <property type="match status" value="1"/>
</dbReference>